<organism evidence="1 2">
    <name type="scientific">Planktothricoides raciborskii FACHB-1370</name>
    <dbReference type="NCBI Taxonomy" id="2949576"/>
    <lineage>
        <taxon>Bacteria</taxon>
        <taxon>Bacillati</taxon>
        <taxon>Cyanobacteriota</taxon>
        <taxon>Cyanophyceae</taxon>
        <taxon>Oscillatoriophycideae</taxon>
        <taxon>Oscillatoriales</taxon>
        <taxon>Oscillatoriaceae</taxon>
        <taxon>Planktothricoides</taxon>
    </lineage>
</organism>
<keyword evidence="2" id="KW-1185">Reference proteome</keyword>
<comment type="caution">
    <text evidence="1">The sequence shown here is derived from an EMBL/GenBank/DDBJ whole genome shotgun (WGS) entry which is preliminary data.</text>
</comment>
<name>A0ABR8EDV6_9CYAN</name>
<reference evidence="1 2" key="1">
    <citation type="journal article" date="2020" name="ISME J.">
        <title>Comparative genomics reveals insights into cyanobacterial evolution and habitat adaptation.</title>
        <authorList>
            <person name="Chen M.Y."/>
            <person name="Teng W.K."/>
            <person name="Zhao L."/>
            <person name="Hu C.X."/>
            <person name="Zhou Y.K."/>
            <person name="Han B.P."/>
            <person name="Song L.R."/>
            <person name="Shu W.S."/>
        </authorList>
    </citation>
    <scope>NUCLEOTIDE SEQUENCE [LARGE SCALE GENOMIC DNA]</scope>
    <source>
        <strain evidence="1 2">FACHB-1370</strain>
    </source>
</reference>
<dbReference type="Proteomes" id="UP000641954">
    <property type="component" value="Unassembled WGS sequence"/>
</dbReference>
<protein>
    <submittedName>
        <fullName evidence="1">Uncharacterized protein</fullName>
    </submittedName>
</protein>
<dbReference type="RefSeq" id="WP_190878256.1">
    <property type="nucleotide sequence ID" value="NZ_JACJSK010000012.1"/>
</dbReference>
<evidence type="ECO:0000313" key="1">
    <source>
        <dbReference type="EMBL" id="MBD2544363.1"/>
    </source>
</evidence>
<dbReference type="EMBL" id="JACJSK010000012">
    <property type="protein sequence ID" value="MBD2544363.1"/>
    <property type="molecule type" value="Genomic_DNA"/>
</dbReference>
<proteinExistence type="predicted"/>
<evidence type="ECO:0000313" key="2">
    <source>
        <dbReference type="Proteomes" id="UP000641954"/>
    </source>
</evidence>
<accession>A0ABR8EDV6</accession>
<sequence length="103" mass="12266">MYQITEKCLDKISYQIVIEEVENALASYPECCKSNQNLRDFRQEVITDVIEKILSNRLLQKREKSSFQRLPYRSLELRLLIEDYAHAAIKFRLQGHQFNKLSD</sequence>
<gene>
    <name evidence="1" type="ORF">H6G72_11040</name>
</gene>